<feature type="transmembrane region" description="Helical" evidence="1">
    <location>
        <begin position="142"/>
        <end position="162"/>
    </location>
</feature>
<sequence length="350" mass="37734">MAPLRFWKRWPEWIRDAALVWTLIYGTAALYWSLGGAGFPLGLENDPAAGSSIFSRATASAGAPIAAVLCLLGAIALLLFRLRVRGLVRTLLLGYAWIAAATLIFAVPDARVLIATAYAPIALVAALIGRPVHYLDSFSWPIVHQFVCLAGGLLWGAAVLSFQRRTRDACASCGRRSGASRETVAETAARWGRRATYVAIGSPVYYDATRIAWLFRIPLGISREMLDDLWSTGGVWAGMGLALVSLTGTVLMHGLIRPWGEIFPRWVPFWAGKRVPPALAIVPAALASVMIAVTGIQVAGQFLFEPAIVGLGWGASTPLLLLPVWGVALGIATIAYYYRRRGRCEKCGRG</sequence>
<comment type="caution">
    <text evidence="2">The sequence shown here is derived from an EMBL/GenBank/DDBJ whole genome shotgun (WGS) entry which is preliminary data.</text>
</comment>
<keyword evidence="1" id="KW-1133">Transmembrane helix</keyword>
<reference evidence="2 3" key="1">
    <citation type="submission" date="2020-08" db="EMBL/GenBank/DDBJ databases">
        <title>Cohnella phylogeny.</title>
        <authorList>
            <person name="Dunlap C."/>
        </authorList>
    </citation>
    <scope>NUCLEOTIDE SEQUENCE [LARGE SCALE GENOMIC DNA]</scope>
    <source>
        <strain evidence="2 3">CBP 2801</strain>
    </source>
</reference>
<keyword evidence="3" id="KW-1185">Reference proteome</keyword>
<feature type="transmembrane region" description="Helical" evidence="1">
    <location>
        <begin position="61"/>
        <end position="80"/>
    </location>
</feature>
<feature type="transmembrane region" description="Helical" evidence="1">
    <location>
        <begin position="235"/>
        <end position="256"/>
    </location>
</feature>
<organism evidence="2 3">
    <name type="scientific">Cohnella zeiphila</name>
    <dbReference type="NCBI Taxonomy" id="2761120"/>
    <lineage>
        <taxon>Bacteria</taxon>
        <taxon>Bacillati</taxon>
        <taxon>Bacillota</taxon>
        <taxon>Bacilli</taxon>
        <taxon>Bacillales</taxon>
        <taxon>Paenibacillaceae</taxon>
        <taxon>Cohnella</taxon>
    </lineage>
</organism>
<keyword evidence="1" id="KW-0472">Membrane</keyword>
<gene>
    <name evidence="2" type="ORF">H7C18_23820</name>
</gene>
<proteinExistence type="predicted"/>
<dbReference type="AlphaFoldDB" id="A0A7X0VXZ0"/>
<dbReference type="Proteomes" id="UP000564644">
    <property type="component" value="Unassembled WGS sequence"/>
</dbReference>
<evidence type="ECO:0000256" key="1">
    <source>
        <dbReference type="SAM" id="Phobius"/>
    </source>
</evidence>
<accession>A0A7X0VXZ0</accession>
<evidence type="ECO:0000313" key="2">
    <source>
        <dbReference type="EMBL" id="MBB6733957.1"/>
    </source>
</evidence>
<name>A0A7X0VXZ0_9BACL</name>
<feature type="transmembrane region" description="Helical" evidence="1">
    <location>
        <begin position="20"/>
        <end position="41"/>
    </location>
</feature>
<dbReference type="EMBL" id="JACJVO010000031">
    <property type="protein sequence ID" value="MBB6733957.1"/>
    <property type="molecule type" value="Genomic_DNA"/>
</dbReference>
<evidence type="ECO:0000313" key="3">
    <source>
        <dbReference type="Proteomes" id="UP000564644"/>
    </source>
</evidence>
<keyword evidence="1" id="KW-0812">Transmembrane</keyword>
<protein>
    <submittedName>
        <fullName evidence="2">Uncharacterized protein</fullName>
    </submittedName>
</protein>
<feature type="transmembrane region" description="Helical" evidence="1">
    <location>
        <begin position="87"/>
        <end position="106"/>
    </location>
</feature>
<feature type="transmembrane region" description="Helical" evidence="1">
    <location>
        <begin position="277"/>
        <end position="299"/>
    </location>
</feature>
<feature type="transmembrane region" description="Helical" evidence="1">
    <location>
        <begin position="319"/>
        <end position="338"/>
    </location>
</feature>